<dbReference type="GO" id="GO:0006633">
    <property type="term" value="P:fatty acid biosynthetic process"/>
    <property type="evidence" value="ECO:0007669"/>
    <property type="project" value="TreeGrafter"/>
</dbReference>
<dbReference type="SUPFAM" id="SSF50129">
    <property type="entry name" value="GroES-like"/>
    <property type="match status" value="1"/>
</dbReference>
<dbReference type="GO" id="GO:0044550">
    <property type="term" value="P:secondary metabolite biosynthetic process"/>
    <property type="evidence" value="ECO:0007669"/>
    <property type="project" value="TreeGrafter"/>
</dbReference>
<dbReference type="Pfam" id="PF13602">
    <property type="entry name" value="ADH_zinc_N_2"/>
    <property type="match status" value="1"/>
</dbReference>
<dbReference type="GeneID" id="66987600"/>
<dbReference type="CDD" id="cd05195">
    <property type="entry name" value="enoyl_red"/>
    <property type="match status" value="1"/>
</dbReference>
<proteinExistence type="predicted"/>
<protein>
    <submittedName>
        <fullName evidence="6">Polyketide synthase</fullName>
    </submittedName>
</protein>
<evidence type="ECO:0000256" key="1">
    <source>
        <dbReference type="ARBA" id="ARBA00022450"/>
    </source>
</evidence>
<evidence type="ECO:0000313" key="6">
    <source>
        <dbReference type="EMBL" id="GIC84309.1"/>
    </source>
</evidence>
<dbReference type="EMBL" id="BBXM02000001">
    <property type="protein sequence ID" value="GIC84309.1"/>
    <property type="molecule type" value="Genomic_DNA"/>
</dbReference>
<evidence type="ECO:0000256" key="2">
    <source>
        <dbReference type="ARBA" id="ARBA00022553"/>
    </source>
</evidence>
<dbReference type="SUPFAM" id="SSF51735">
    <property type="entry name" value="NAD(P)-binding Rossmann-fold domains"/>
    <property type="match status" value="2"/>
</dbReference>
<evidence type="ECO:0000256" key="4">
    <source>
        <dbReference type="ARBA" id="ARBA00023268"/>
    </source>
</evidence>
<sequence>MVSSVERAISFDFSEVVVVNPEICGTDVSAFSANLAGLLIKLGLSVSQRNWDTIGDVSGKSLGRCRNQSLKWLRAWALNSAGVLWITQGGQVSGPFKPYSGVCTGFFRALRSENPEKRLGTLDLSLNLDLHSELAATLVSEVFEGLFSTTERETRDYEFAEDECCLYVPRLVEDPALNSAMRALNEKPRPVMEKLLQEERPLKMELGEPGLLSTFQFVDDKQFQEPLGGDYVEMKVLCTGLNFVNVMAPLGQVPTPTLGCEVGGIITKVGPAVTKFKAGDTVAGMLQGSFGTHVRIRQTVIQHVPAHMTVEAAATVITAFSTAWIGLVSRARLRQGETALIHSGAGGVGQAAIQSCQYLGVEVYTTVGSVAKKDLLMERYRIPGDHIFNSRDGTFAQGVMRMTKRRGVDVVLNSLSGEFLRQSWHCLADFGRFIEIGKRDLLGNTGLDMQPFLRGVSYMGVNLEQFHPTSTAHMELSEALQDIFDLLSIKKLRELYPITIYTYSEVEQAFRALQSGKVPGKIVVRASPDDIVPVLPAANPSFTLDANATYLLAGGLGGIGRSIADMLQSHGARYLAFLSRSGDSKPEAQAFLKQLSRYGCTAKAYTCVISDRETVFQAIRQCSSELPPIKGLVQCSMVLKDGLFDNMSYDDWITCTGDDWITCTGAKIQGSWNLHEALPKHLDFFVMLSSISGIIRNPGQANYSAANVYEDGLAHFRRRQGLEATALDLGAVRDIGYLAESENAANMSHLQALQVSEADIHNLLEVVITRRRLGDDEIPAQVVNGLVTGDEMEEVIQRTHWARDVKFSILWKTSESSADAGVLAGLDAFTKAESLVAAAAIVEDHHFADCQSVGDALDSLVAVEMRAWMAKEFQTELSIFDILSSIPLSGLAMKIVQESNLLPDRLKQEVQENEASAEIK</sequence>
<name>A0A8E0QGI3_9EURO</name>
<feature type="domain" description="Carrier" evidence="5">
    <location>
        <begin position="816"/>
        <end position="899"/>
    </location>
</feature>
<comment type="caution">
    <text evidence="6">The sequence shown here is derived from an EMBL/GenBank/DDBJ whole genome shotgun (WGS) entry which is preliminary data.</text>
</comment>
<reference evidence="6" key="2">
    <citation type="submission" date="2021-01" db="EMBL/GenBank/DDBJ databases">
        <title>Pan-genome distribution and transcriptional activeness of fungal secondary metabolism genes in Aspergillus section Fumigati.</title>
        <authorList>
            <person name="Takahashi H."/>
            <person name="Umemura M."/>
            <person name="Ninomiya A."/>
            <person name="Kusuya Y."/>
            <person name="Urayama S."/>
            <person name="Shimizu M."/>
            <person name="Watanabe A."/>
            <person name="Kamei K."/>
            <person name="Yaguchi T."/>
            <person name="Hagiwara D."/>
        </authorList>
    </citation>
    <scope>NUCLEOTIDE SEQUENCE</scope>
    <source>
        <strain evidence="6">IFM 46973</strain>
    </source>
</reference>
<keyword evidence="3" id="KW-0808">Transferase</keyword>
<dbReference type="GO" id="GO:0004312">
    <property type="term" value="F:fatty acid synthase activity"/>
    <property type="evidence" value="ECO:0007669"/>
    <property type="project" value="TreeGrafter"/>
</dbReference>
<dbReference type="GO" id="GO:0016491">
    <property type="term" value="F:oxidoreductase activity"/>
    <property type="evidence" value="ECO:0007669"/>
    <property type="project" value="InterPro"/>
</dbReference>
<dbReference type="SMART" id="SM00822">
    <property type="entry name" value="PKS_KR"/>
    <property type="match status" value="1"/>
</dbReference>
<dbReference type="Pfam" id="PF08240">
    <property type="entry name" value="ADH_N"/>
    <property type="match status" value="1"/>
</dbReference>
<dbReference type="PANTHER" id="PTHR43775:SF29">
    <property type="entry name" value="ASPERFURANONE POLYKETIDE SYNTHASE AFOG-RELATED"/>
    <property type="match status" value="1"/>
</dbReference>
<keyword evidence="1" id="KW-0596">Phosphopantetheine</keyword>
<accession>A0A8E0QGI3</accession>
<dbReference type="InterPro" id="IPR011032">
    <property type="entry name" value="GroES-like_sf"/>
</dbReference>
<dbReference type="Gene3D" id="3.90.180.10">
    <property type="entry name" value="Medium-chain alcohol dehydrogenases, catalytic domain"/>
    <property type="match status" value="1"/>
</dbReference>
<dbReference type="InterPro" id="IPR057326">
    <property type="entry name" value="KR_dom"/>
</dbReference>
<dbReference type="SMART" id="SM00829">
    <property type="entry name" value="PKS_ER"/>
    <property type="match status" value="1"/>
</dbReference>
<dbReference type="InterPro" id="IPR020843">
    <property type="entry name" value="ER"/>
</dbReference>
<evidence type="ECO:0000256" key="3">
    <source>
        <dbReference type="ARBA" id="ARBA00022679"/>
    </source>
</evidence>
<dbReference type="AlphaFoldDB" id="A0A8E0QGI3"/>
<dbReference type="InterPro" id="IPR009081">
    <property type="entry name" value="PP-bd_ACP"/>
</dbReference>
<reference evidence="6" key="1">
    <citation type="journal article" date="2015" name="Genome Announc.">
        <title>Draft Genome Sequence of the Pathogenic Filamentous Fungus Aspergillus udagawae Strain IFM 46973T.</title>
        <authorList>
            <person name="Kusuya Y."/>
            <person name="Takahashi-Nakaguchi A."/>
            <person name="Takahashi H."/>
            <person name="Yaguchi T."/>
        </authorList>
    </citation>
    <scope>NUCLEOTIDE SEQUENCE</scope>
    <source>
        <strain evidence="6">IFM 46973</strain>
    </source>
</reference>
<organism evidence="6 7">
    <name type="scientific">Aspergillus udagawae</name>
    <dbReference type="NCBI Taxonomy" id="91492"/>
    <lineage>
        <taxon>Eukaryota</taxon>
        <taxon>Fungi</taxon>
        <taxon>Dikarya</taxon>
        <taxon>Ascomycota</taxon>
        <taxon>Pezizomycotina</taxon>
        <taxon>Eurotiomycetes</taxon>
        <taxon>Eurotiomycetidae</taxon>
        <taxon>Eurotiales</taxon>
        <taxon>Aspergillaceae</taxon>
        <taxon>Aspergillus</taxon>
        <taxon>Aspergillus subgen. Fumigati</taxon>
    </lineage>
</organism>
<gene>
    <name evidence="6" type="ORF">Aud_000124</name>
</gene>
<evidence type="ECO:0000259" key="5">
    <source>
        <dbReference type="PROSITE" id="PS50075"/>
    </source>
</evidence>
<evidence type="ECO:0000313" key="7">
    <source>
        <dbReference type="Proteomes" id="UP000036893"/>
    </source>
</evidence>
<dbReference type="InterPro" id="IPR013968">
    <property type="entry name" value="PKS_KR"/>
</dbReference>
<dbReference type="InterPro" id="IPR036291">
    <property type="entry name" value="NAD(P)-bd_dom_sf"/>
</dbReference>
<dbReference type="InterPro" id="IPR013154">
    <property type="entry name" value="ADH-like_N"/>
</dbReference>
<dbReference type="GO" id="GO:1901336">
    <property type="term" value="P:lactone biosynthetic process"/>
    <property type="evidence" value="ECO:0007669"/>
    <property type="project" value="UniProtKB-ARBA"/>
</dbReference>
<keyword evidence="2" id="KW-0597">Phosphoprotein</keyword>
<dbReference type="RefSeq" id="XP_043141575.1">
    <property type="nucleotide sequence ID" value="XM_043285640.1"/>
</dbReference>
<dbReference type="Proteomes" id="UP000036893">
    <property type="component" value="Unassembled WGS sequence"/>
</dbReference>
<keyword evidence="4" id="KW-0511">Multifunctional enzyme</keyword>
<dbReference type="PANTHER" id="PTHR43775">
    <property type="entry name" value="FATTY ACID SYNTHASE"/>
    <property type="match status" value="1"/>
</dbReference>
<dbReference type="PROSITE" id="PS50075">
    <property type="entry name" value="CARRIER"/>
    <property type="match status" value="1"/>
</dbReference>
<dbReference type="Gene3D" id="3.40.50.720">
    <property type="entry name" value="NAD(P)-binding Rossmann-like Domain"/>
    <property type="match status" value="1"/>
</dbReference>
<dbReference type="InterPro" id="IPR050091">
    <property type="entry name" value="PKS_NRPS_Biosynth_Enz"/>
</dbReference>
<dbReference type="Pfam" id="PF08659">
    <property type="entry name" value="KR"/>
    <property type="match status" value="1"/>
</dbReference>
<dbReference type="FunFam" id="3.40.50.720:FF:000209">
    <property type="entry name" value="Polyketide synthase Pks12"/>
    <property type="match status" value="1"/>
</dbReference>